<feature type="binding site" evidence="3">
    <location>
        <position position="100"/>
    </location>
    <ligand>
        <name>Cu cation</name>
        <dbReference type="ChEBI" id="CHEBI:23378"/>
    </ligand>
</feature>
<dbReference type="InterPro" id="IPR036249">
    <property type="entry name" value="Thioredoxin-like_sf"/>
</dbReference>
<keyword evidence="5" id="KW-0472">Membrane</keyword>
<keyword evidence="5" id="KW-1133">Transmembrane helix</keyword>
<evidence type="ECO:0000259" key="6">
    <source>
        <dbReference type="PROSITE" id="PS51352"/>
    </source>
</evidence>
<proteinExistence type="inferred from homology"/>
<dbReference type="AlphaFoldDB" id="A0A923HEB0"/>
<feature type="transmembrane region" description="Helical" evidence="5">
    <location>
        <begin position="7"/>
        <end position="28"/>
    </location>
</feature>
<keyword evidence="8" id="KW-1185">Reference proteome</keyword>
<comment type="similarity">
    <text evidence="1">Belongs to the SCO1/2 family.</text>
</comment>
<organism evidence="7 8">
    <name type="scientific">Hyunsoonleella aquatilis</name>
    <dbReference type="NCBI Taxonomy" id="2762758"/>
    <lineage>
        <taxon>Bacteria</taxon>
        <taxon>Pseudomonadati</taxon>
        <taxon>Bacteroidota</taxon>
        <taxon>Flavobacteriia</taxon>
        <taxon>Flavobacteriales</taxon>
        <taxon>Flavobacteriaceae</taxon>
    </lineage>
</organism>
<sequence length="248" mass="28370">MTKKTNYSYIGIAFIILVFGILFVPKIVDRITNDDISRKESRSDLKKEVKSKTAALAFIENNGEKRRVPDFSFTNQNGEQITNKDYEGKVYVIEFFFTTCPTICPRMNRNLVQIQNTFEEFENFGVASFTINPEHDTPEVLKGYAESYGISNPNWHLMTGEKNAIYKLANEGFYIYAAENKDVEGGFEHSGNFALIDKNGFIRSRTDDFRNPIIYYRGIASEEEGADDNGEKEQISALKEDIKLLLNE</sequence>
<keyword evidence="3" id="KW-0479">Metal-binding</keyword>
<dbReference type="RefSeq" id="WP_186557918.1">
    <property type="nucleotide sequence ID" value="NZ_JACNMF010000001.1"/>
</dbReference>
<dbReference type="Gene3D" id="3.40.30.10">
    <property type="entry name" value="Glutaredoxin"/>
    <property type="match status" value="1"/>
</dbReference>
<gene>
    <name evidence="7" type="ORF">H7U19_00705</name>
</gene>
<keyword evidence="4" id="KW-1015">Disulfide bond</keyword>
<name>A0A923HEB0_9FLAO</name>
<dbReference type="EMBL" id="JACNMF010000001">
    <property type="protein sequence ID" value="MBC3756902.1"/>
    <property type="molecule type" value="Genomic_DNA"/>
</dbReference>
<dbReference type="Pfam" id="PF02630">
    <property type="entry name" value="SCO1-SenC"/>
    <property type="match status" value="1"/>
</dbReference>
<evidence type="ECO:0000256" key="2">
    <source>
        <dbReference type="ARBA" id="ARBA00023008"/>
    </source>
</evidence>
<dbReference type="PANTHER" id="PTHR12151:SF25">
    <property type="entry name" value="LINALOOL DEHYDRATASE_ISOMERASE DOMAIN-CONTAINING PROTEIN"/>
    <property type="match status" value="1"/>
</dbReference>
<dbReference type="InterPro" id="IPR013766">
    <property type="entry name" value="Thioredoxin_domain"/>
</dbReference>
<comment type="caution">
    <text evidence="7">The sequence shown here is derived from an EMBL/GenBank/DDBJ whole genome shotgun (WGS) entry which is preliminary data.</text>
</comment>
<accession>A0A923HEB0</accession>
<protein>
    <submittedName>
        <fullName evidence="7">SCO family protein</fullName>
    </submittedName>
</protein>
<dbReference type="PANTHER" id="PTHR12151">
    <property type="entry name" value="ELECTRON TRANSPORT PROTIN SCO1/SENC FAMILY MEMBER"/>
    <property type="match status" value="1"/>
</dbReference>
<evidence type="ECO:0000313" key="7">
    <source>
        <dbReference type="EMBL" id="MBC3756902.1"/>
    </source>
</evidence>
<evidence type="ECO:0000313" key="8">
    <source>
        <dbReference type="Proteomes" id="UP000656244"/>
    </source>
</evidence>
<evidence type="ECO:0000256" key="3">
    <source>
        <dbReference type="PIRSR" id="PIRSR603782-1"/>
    </source>
</evidence>
<feature type="domain" description="Thioredoxin" evidence="6">
    <location>
        <begin position="62"/>
        <end position="231"/>
    </location>
</feature>
<keyword evidence="2 3" id="KW-0186">Copper</keyword>
<evidence type="ECO:0000256" key="5">
    <source>
        <dbReference type="SAM" id="Phobius"/>
    </source>
</evidence>
<evidence type="ECO:0000256" key="4">
    <source>
        <dbReference type="PIRSR" id="PIRSR603782-2"/>
    </source>
</evidence>
<reference evidence="7" key="1">
    <citation type="submission" date="2020-08" db="EMBL/GenBank/DDBJ databases">
        <title>Hyunsoonleella sp. strain SJ7 genome sequencing and assembly.</title>
        <authorList>
            <person name="Kim I."/>
        </authorList>
    </citation>
    <scope>NUCLEOTIDE SEQUENCE</scope>
    <source>
        <strain evidence="7">SJ7</strain>
    </source>
</reference>
<feature type="binding site" evidence="3">
    <location>
        <position position="104"/>
    </location>
    <ligand>
        <name>Cu cation</name>
        <dbReference type="ChEBI" id="CHEBI:23378"/>
    </ligand>
</feature>
<dbReference type="PROSITE" id="PS51352">
    <property type="entry name" value="THIOREDOXIN_2"/>
    <property type="match status" value="1"/>
</dbReference>
<dbReference type="GO" id="GO:0046872">
    <property type="term" value="F:metal ion binding"/>
    <property type="evidence" value="ECO:0007669"/>
    <property type="project" value="UniProtKB-KW"/>
</dbReference>
<feature type="binding site" evidence="3">
    <location>
        <position position="189"/>
    </location>
    <ligand>
        <name>Cu cation</name>
        <dbReference type="ChEBI" id="CHEBI:23378"/>
    </ligand>
</feature>
<feature type="disulfide bond" description="Redox-active" evidence="4">
    <location>
        <begin position="100"/>
        <end position="104"/>
    </location>
</feature>
<dbReference type="InterPro" id="IPR003782">
    <property type="entry name" value="SCO1/SenC"/>
</dbReference>
<evidence type="ECO:0000256" key="1">
    <source>
        <dbReference type="ARBA" id="ARBA00010996"/>
    </source>
</evidence>
<keyword evidence="5" id="KW-0812">Transmembrane</keyword>
<dbReference type="SUPFAM" id="SSF52833">
    <property type="entry name" value="Thioredoxin-like"/>
    <property type="match status" value="1"/>
</dbReference>
<dbReference type="CDD" id="cd02968">
    <property type="entry name" value="SCO"/>
    <property type="match status" value="1"/>
</dbReference>
<dbReference type="Proteomes" id="UP000656244">
    <property type="component" value="Unassembled WGS sequence"/>
</dbReference>